<feature type="compositionally biased region" description="Acidic residues" evidence="1">
    <location>
        <begin position="172"/>
        <end position="186"/>
    </location>
</feature>
<evidence type="ECO:0000313" key="2">
    <source>
        <dbReference type="EMBL" id="ORZ37992.1"/>
    </source>
</evidence>
<dbReference type="Proteomes" id="UP000193411">
    <property type="component" value="Unassembled WGS sequence"/>
</dbReference>
<feature type="compositionally biased region" description="Polar residues" evidence="1">
    <location>
        <begin position="318"/>
        <end position="331"/>
    </location>
</feature>
<organism evidence="2 3">
    <name type="scientific">Catenaria anguillulae PL171</name>
    <dbReference type="NCBI Taxonomy" id="765915"/>
    <lineage>
        <taxon>Eukaryota</taxon>
        <taxon>Fungi</taxon>
        <taxon>Fungi incertae sedis</taxon>
        <taxon>Blastocladiomycota</taxon>
        <taxon>Blastocladiomycetes</taxon>
        <taxon>Blastocladiales</taxon>
        <taxon>Catenariaceae</taxon>
        <taxon>Catenaria</taxon>
    </lineage>
</organism>
<protein>
    <submittedName>
        <fullName evidence="2">Uncharacterized protein</fullName>
    </submittedName>
</protein>
<comment type="caution">
    <text evidence="2">The sequence shown here is derived from an EMBL/GenBank/DDBJ whole genome shotgun (WGS) entry which is preliminary data.</text>
</comment>
<feature type="compositionally biased region" description="Pro residues" evidence="1">
    <location>
        <begin position="143"/>
        <end position="154"/>
    </location>
</feature>
<accession>A0A1Y2HXY0</accession>
<feature type="region of interest" description="Disordered" evidence="1">
    <location>
        <begin position="318"/>
        <end position="375"/>
    </location>
</feature>
<evidence type="ECO:0000313" key="3">
    <source>
        <dbReference type="Proteomes" id="UP000193411"/>
    </source>
</evidence>
<reference evidence="2 3" key="1">
    <citation type="submission" date="2016-07" db="EMBL/GenBank/DDBJ databases">
        <title>Pervasive Adenine N6-methylation of Active Genes in Fungi.</title>
        <authorList>
            <consortium name="DOE Joint Genome Institute"/>
            <person name="Mondo S.J."/>
            <person name="Dannebaum R.O."/>
            <person name="Kuo R.C."/>
            <person name="Labutti K."/>
            <person name="Haridas S."/>
            <person name="Kuo A."/>
            <person name="Salamov A."/>
            <person name="Ahrendt S.R."/>
            <person name="Lipzen A."/>
            <person name="Sullivan W."/>
            <person name="Andreopoulos W.B."/>
            <person name="Clum A."/>
            <person name="Lindquist E."/>
            <person name="Daum C."/>
            <person name="Ramamoorthy G.K."/>
            <person name="Gryganskyi A."/>
            <person name="Culley D."/>
            <person name="Magnuson J.K."/>
            <person name="James T.Y."/>
            <person name="O'Malley M.A."/>
            <person name="Stajich J.E."/>
            <person name="Spatafora J.W."/>
            <person name="Visel A."/>
            <person name="Grigoriev I.V."/>
        </authorList>
    </citation>
    <scope>NUCLEOTIDE SEQUENCE [LARGE SCALE GENOMIC DNA]</scope>
    <source>
        <strain evidence="2 3">PL171</strain>
    </source>
</reference>
<feature type="region of interest" description="Disordered" evidence="1">
    <location>
        <begin position="94"/>
        <end position="223"/>
    </location>
</feature>
<feature type="compositionally biased region" description="Basic and acidic residues" evidence="1">
    <location>
        <begin position="155"/>
        <end position="167"/>
    </location>
</feature>
<gene>
    <name evidence="2" type="ORF">BCR44DRAFT_91702</name>
</gene>
<dbReference type="EMBL" id="MCFL01000010">
    <property type="protein sequence ID" value="ORZ37992.1"/>
    <property type="molecule type" value="Genomic_DNA"/>
</dbReference>
<evidence type="ECO:0000256" key="1">
    <source>
        <dbReference type="SAM" id="MobiDB-lite"/>
    </source>
</evidence>
<dbReference type="AlphaFoldDB" id="A0A1Y2HXY0"/>
<name>A0A1Y2HXY0_9FUNG</name>
<sequence length="443" mass="45395">MARPKSASSASTPAAAAAAAAVAADALAAKANTASEKAAAIAKDKPTTANKKKATTAANKARLALDAAATAHAAAAQAALAAAGLASASLAIADSPTTSSRTSLTETPANVGNVGTAAKSIASNGSKQSIPPRAPFSGAMVSPPLPPPHVPPPHRPAETSSDRREDVIMGEINDDDDALSDLDQFTDADVTPAPRSSVNKEHNRQAPSAAQSSKQATDPSRNRDYFQQDYEPHVRDHYHPNAAQPAPPSDLASALAFLSQMLAQNAPRHEKISSSEDFLAMTTQLGHGNTTSQQALANVTTWASGMPSAQQLGSVGSTLSAVGASPSSNGHHTIHPADMASPPATSRTAQVPAALPSSRDPASGTVTAVPESASLDETETGESILLYIRAFLFLDNLFPVGPTSGKSRWLPELRAMTGLQTLTGPDVCCVHPCCLVALTSHCR</sequence>
<feature type="compositionally biased region" description="Polar residues" evidence="1">
    <location>
        <begin position="95"/>
        <end position="110"/>
    </location>
</feature>
<feature type="compositionally biased region" description="Low complexity" evidence="1">
    <location>
        <begin position="205"/>
        <end position="216"/>
    </location>
</feature>
<proteinExistence type="predicted"/>
<keyword evidence="3" id="KW-1185">Reference proteome</keyword>